<accession>A0A4R4EL85</accession>
<dbReference type="EMBL" id="SKFG01000001">
    <property type="protein sequence ID" value="TCZ81004.1"/>
    <property type="molecule type" value="Genomic_DNA"/>
</dbReference>
<dbReference type="OrthoDB" id="2596091at2"/>
<name>A0A4R4EL85_9BACL</name>
<keyword evidence="2" id="KW-1185">Reference proteome</keyword>
<sequence>MMAVSWTKQDKVAADQLQERLTTIKELAAPEYESYEIIKDSETGEHYLHYAYMHKDVAAGGTEEQFHYLMPLENDDVLGIMFSEQPYTYPDHWHNRFLRNGPIGSYIWFDPGEVIEELDPEIVEMMTKLQELKASKQTDEESIRKILGE</sequence>
<dbReference type="AlphaFoldDB" id="A0A4R4EL85"/>
<proteinExistence type="predicted"/>
<organism evidence="1 2">
    <name type="scientific">Paenibacillus albiflavus</name>
    <dbReference type="NCBI Taxonomy" id="2545760"/>
    <lineage>
        <taxon>Bacteria</taxon>
        <taxon>Bacillati</taxon>
        <taxon>Bacillota</taxon>
        <taxon>Bacilli</taxon>
        <taxon>Bacillales</taxon>
        <taxon>Paenibacillaceae</taxon>
        <taxon>Paenibacillus</taxon>
    </lineage>
</organism>
<dbReference type="Proteomes" id="UP000295418">
    <property type="component" value="Unassembled WGS sequence"/>
</dbReference>
<dbReference type="RefSeq" id="WP_132415866.1">
    <property type="nucleotide sequence ID" value="NZ_SKFG01000001.1"/>
</dbReference>
<reference evidence="1 2" key="1">
    <citation type="submission" date="2019-03" db="EMBL/GenBank/DDBJ databases">
        <authorList>
            <person name="Kim M.K.M."/>
        </authorList>
    </citation>
    <scope>NUCLEOTIDE SEQUENCE [LARGE SCALE GENOMIC DNA]</scope>
    <source>
        <strain evidence="1 2">18JY21-1</strain>
    </source>
</reference>
<comment type="caution">
    <text evidence="1">The sequence shown here is derived from an EMBL/GenBank/DDBJ whole genome shotgun (WGS) entry which is preliminary data.</text>
</comment>
<protein>
    <submittedName>
        <fullName evidence="1">Uncharacterized protein</fullName>
    </submittedName>
</protein>
<evidence type="ECO:0000313" key="1">
    <source>
        <dbReference type="EMBL" id="TCZ81004.1"/>
    </source>
</evidence>
<evidence type="ECO:0000313" key="2">
    <source>
        <dbReference type="Proteomes" id="UP000295418"/>
    </source>
</evidence>
<gene>
    <name evidence="1" type="ORF">E0485_01610</name>
</gene>